<accession>A0A8S4MZF0</accession>
<keyword evidence="5 10" id="KW-0418">Kinase</keyword>
<comment type="cofactor">
    <cofactor evidence="1">
        <name>Mg(2+)</name>
        <dbReference type="ChEBI" id="CHEBI:18420"/>
    </cofactor>
</comment>
<feature type="domain" description="Nucleoside diphosphate kinase-like" evidence="11">
    <location>
        <begin position="4"/>
        <end position="145"/>
    </location>
</feature>
<evidence type="ECO:0000256" key="10">
    <source>
        <dbReference type="RuleBase" id="RU004013"/>
    </source>
</evidence>
<evidence type="ECO:0000256" key="5">
    <source>
        <dbReference type="ARBA" id="ARBA00022777"/>
    </source>
</evidence>
<dbReference type="InterPro" id="IPR001564">
    <property type="entry name" value="Nucleoside_diP_kinase"/>
</dbReference>
<reference evidence="12" key="1">
    <citation type="submission" date="2022-03" db="EMBL/GenBank/DDBJ databases">
        <authorList>
            <person name="Martin C."/>
        </authorList>
    </citation>
    <scope>NUCLEOTIDE SEQUENCE</scope>
</reference>
<keyword evidence="4 10" id="KW-0547">Nucleotide-binding</keyword>
<evidence type="ECO:0000313" key="13">
    <source>
        <dbReference type="Proteomes" id="UP000749559"/>
    </source>
</evidence>
<evidence type="ECO:0000256" key="8">
    <source>
        <dbReference type="PROSITE-ProRule" id="PRU00706"/>
    </source>
</evidence>
<dbReference type="GO" id="GO:0006241">
    <property type="term" value="P:CTP biosynthetic process"/>
    <property type="evidence" value="ECO:0007669"/>
    <property type="project" value="InterPro"/>
</dbReference>
<proteinExistence type="inferred from homology"/>
<dbReference type="OrthoDB" id="25346at2759"/>
<feature type="binding site" evidence="8">
    <location>
        <position position="61"/>
    </location>
    <ligand>
        <name>ATP</name>
        <dbReference type="ChEBI" id="CHEBI:30616"/>
    </ligand>
</feature>
<dbReference type="PROSITE" id="PS51374">
    <property type="entry name" value="NDPK_LIKE"/>
    <property type="match status" value="1"/>
</dbReference>
<dbReference type="Proteomes" id="UP000749559">
    <property type="component" value="Unassembled WGS sequence"/>
</dbReference>
<dbReference type="EC" id="2.7.4.6" evidence="10"/>
<dbReference type="InterPro" id="IPR037994">
    <property type="entry name" value="NDPk6"/>
</dbReference>
<keyword evidence="13" id="KW-1185">Reference proteome</keyword>
<comment type="similarity">
    <text evidence="8 9">Belongs to the NDK family.</text>
</comment>
<dbReference type="GO" id="GO:0004550">
    <property type="term" value="F:nucleoside diphosphate kinase activity"/>
    <property type="evidence" value="ECO:0007669"/>
    <property type="project" value="UniProtKB-EC"/>
</dbReference>
<evidence type="ECO:0000259" key="11">
    <source>
        <dbReference type="SMART" id="SM00562"/>
    </source>
</evidence>
<dbReference type="PROSITE" id="PS00469">
    <property type="entry name" value="NDPK"/>
    <property type="match status" value="1"/>
</dbReference>
<protein>
    <recommendedName>
        <fullName evidence="10">Nucleoside diphosphate kinase</fullName>
        <ecNumber evidence="10">2.7.4.6</ecNumber>
    </recommendedName>
</protein>
<keyword evidence="2 10" id="KW-0808">Transferase</keyword>
<dbReference type="GO" id="GO:0006183">
    <property type="term" value="P:GTP biosynthetic process"/>
    <property type="evidence" value="ECO:0007669"/>
    <property type="project" value="InterPro"/>
</dbReference>
<dbReference type="GO" id="GO:0046872">
    <property type="term" value="F:metal ion binding"/>
    <property type="evidence" value="ECO:0007669"/>
    <property type="project" value="UniProtKB-KW"/>
</dbReference>
<feature type="active site" description="Pros-phosphohistidine intermediate" evidence="8">
    <location>
        <position position="122"/>
    </location>
</feature>
<dbReference type="PANTHER" id="PTHR46956">
    <property type="entry name" value="NUCLEOSIDE DIPHOSPHATE KINASE 6"/>
    <property type="match status" value="1"/>
</dbReference>
<evidence type="ECO:0000256" key="4">
    <source>
        <dbReference type="ARBA" id="ARBA00022741"/>
    </source>
</evidence>
<dbReference type="InterPro" id="IPR034907">
    <property type="entry name" value="NDK-like_dom"/>
</dbReference>
<feature type="binding site" evidence="8">
    <location>
        <position position="89"/>
    </location>
    <ligand>
        <name>ATP</name>
        <dbReference type="ChEBI" id="CHEBI:30616"/>
    </ligand>
</feature>
<feature type="binding site" evidence="8">
    <location>
        <position position="119"/>
    </location>
    <ligand>
        <name>ATP</name>
        <dbReference type="ChEBI" id="CHEBI:30616"/>
    </ligand>
</feature>
<keyword evidence="7" id="KW-0460">Magnesium</keyword>
<dbReference type="PANTHER" id="PTHR46956:SF1">
    <property type="entry name" value="NUCLEOSIDE DIPHOSPHATE KINASE 6"/>
    <property type="match status" value="1"/>
</dbReference>
<dbReference type="SMART" id="SM00562">
    <property type="entry name" value="NDK"/>
    <property type="match status" value="1"/>
</dbReference>
<dbReference type="InterPro" id="IPR036850">
    <property type="entry name" value="NDK-like_dom_sf"/>
</dbReference>
<dbReference type="SUPFAM" id="SSF54919">
    <property type="entry name" value="Nucleoside diphosphate kinase, NDK"/>
    <property type="match status" value="1"/>
</dbReference>
<keyword evidence="6 10" id="KW-0067">ATP-binding</keyword>
<feature type="binding site" evidence="8">
    <location>
        <position position="95"/>
    </location>
    <ligand>
        <name>ATP</name>
        <dbReference type="ChEBI" id="CHEBI:30616"/>
    </ligand>
</feature>
<evidence type="ECO:0000256" key="7">
    <source>
        <dbReference type="ARBA" id="ARBA00022842"/>
    </source>
</evidence>
<dbReference type="AlphaFoldDB" id="A0A8S4MZF0"/>
<evidence type="ECO:0000256" key="6">
    <source>
        <dbReference type="ARBA" id="ARBA00022840"/>
    </source>
</evidence>
<evidence type="ECO:0000313" key="12">
    <source>
        <dbReference type="EMBL" id="CAH1774346.1"/>
    </source>
</evidence>
<keyword evidence="3" id="KW-0479">Metal-binding</keyword>
<dbReference type="PRINTS" id="PR01243">
    <property type="entry name" value="NUCDPKINASE"/>
</dbReference>
<dbReference type="GO" id="GO:0006228">
    <property type="term" value="P:UTP biosynthetic process"/>
    <property type="evidence" value="ECO:0007669"/>
    <property type="project" value="InterPro"/>
</dbReference>
<organism evidence="12 13">
    <name type="scientific">Owenia fusiformis</name>
    <name type="common">Polychaete worm</name>
    <dbReference type="NCBI Taxonomy" id="6347"/>
    <lineage>
        <taxon>Eukaryota</taxon>
        <taxon>Metazoa</taxon>
        <taxon>Spiralia</taxon>
        <taxon>Lophotrochozoa</taxon>
        <taxon>Annelida</taxon>
        <taxon>Polychaeta</taxon>
        <taxon>Sedentaria</taxon>
        <taxon>Canalipalpata</taxon>
        <taxon>Sabellida</taxon>
        <taxon>Oweniida</taxon>
        <taxon>Oweniidae</taxon>
        <taxon>Owenia</taxon>
    </lineage>
</organism>
<dbReference type="Gene3D" id="3.30.70.141">
    <property type="entry name" value="Nucleoside diphosphate kinase-like domain"/>
    <property type="match status" value="1"/>
</dbReference>
<dbReference type="Pfam" id="PF00334">
    <property type="entry name" value="NDK"/>
    <property type="match status" value="1"/>
</dbReference>
<feature type="binding site" evidence="8">
    <location>
        <position position="109"/>
    </location>
    <ligand>
        <name>ATP</name>
        <dbReference type="ChEBI" id="CHEBI:30616"/>
    </ligand>
</feature>
<comment type="catalytic activity">
    <reaction evidence="10">
        <text>a 2'-deoxyribonucleoside 5'-diphosphate + ATP = a 2'-deoxyribonucleoside 5'-triphosphate + ADP</text>
        <dbReference type="Rhea" id="RHEA:44640"/>
        <dbReference type="ChEBI" id="CHEBI:30616"/>
        <dbReference type="ChEBI" id="CHEBI:61560"/>
        <dbReference type="ChEBI" id="CHEBI:73316"/>
        <dbReference type="ChEBI" id="CHEBI:456216"/>
        <dbReference type="EC" id="2.7.4.6"/>
    </reaction>
</comment>
<gene>
    <name evidence="12" type="ORF">OFUS_LOCUS1828</name>
</gene>
<name>A0A8S4MZF0_OWEFU</name>
<evidence type="ECO:0000256" key="2">
    <source>
        <dbReference type="ARBA" id="ARBA00022679"/>
    </source>
</evidence>
<comment type="caution">
    <text evidence="12">The sequence shown here is derived from an EMBL/GenBank/DDBJ whole genome shotgun (WGS) entry which is preliminary data.</text>
</comment>
<dbReference type="EMBL" id="CAIIXF020000001">
    <property type="protein sequence ID" value="CAH1774346.1"/>
    <property type="molecule type" value="Genomic_DNA"/>
</dbReference>
<evidence type="ECO:0000256" key="9">
    <source>
        <dbReference type="RuleBase" id="RU004011"/>
    </source>
</evidence>
<dbReference type="GO" id="GO:0005524">
    <property type="term" value="F:ATP binding"/>
    <property type="evidence" value="ECO:0007669"/>
    <property type="project" value="UniProtKB-KW"/>
</dbReference>
<dbReference type="InterPro" id="IPR023005">
    <property type="entry name" value="Nucleoside_diP_kinase_AS"/>
</dbReference>
<sequence>MKNLEVTLAILKPDVLSHPIIAQCIKNTILRNNFFIVRSQTVILTKQKVEEFYRDHKGKFFHNRLVTFMQSGPVSAHVLARQDAISHWRKIMGPTKVFRTIFKEPNSIRGQYGLTDTRNCAHGSDSPISAAKEIQIFFPDFSIDEWYRSKGHLFTRDNVVFDEQSQAHVLLKDINSSRVQYITNPITNIGNVKGFSFNKEDS</sequence>
<feature type="binding site" evidence="8">
    <location>
        <position position="12"/>
    </location>
    <ligand>
        <name>ATP</name>
        <dbReference type="ChEBI" id="CHEBI:30616"/>
    </ligand>
</feature>
<evidence type="ECO:0000256" key="3">
    <source>
        <dbReference type="ARBA" id="ARBA00022723"/>
    </source>
</evidence>
<evidence type="ECO:0000256" key="1">
    <source>
        <dbReference type="ARBA" id="ARBA00001946"/>
    </source>
</evidence>